<dbReference type="InterPro" id="IPR016181">
    <property type="entry name" value="Acyl_CoA_acyltransferase"/>
</dbReference>
<reference evidence="1 2" key="1">
    <citation type="submission" date="2016-11" db="EMBL/GenBank/DDBJ databases">
        <authorList>
            <person name="Jaros S."/>
            <person name="Januszkiewicz K."/>
            <person name="Wedrychowicz H."/>
        </authorList>
    </citation>
    <scope>NUCLEOTIDE SEQUENCE [LARGE SCALE GENOMIC DNA]</scope>
    <source>
        <strain evidence="1 2">DSM 26910</strain>
    </source>
</reference>
<dbReference type="EMBL" id="FQUM01000005">
    <property type="protein sequence ID" value="SHF46358.1"/>
    <property type="molecule type" value="Genomic_DNA"/>
</dbReference>
<protein>
    <submittedName>
        <fullName evidence="1">Uncharacterized protein</fullName>
    </submittedName>
</protein>
<sequence length="218" mass="25484">MDKLLFVFKEIYLYQLCKKSIPDFIRFVLMTNYYTHQGNVDLIGINRELSEAIEEDIIHYDLGYYFAVKNQNNEIIGGIKAIEMDKVLLSDFLSNRNIKTDIVTLDAPHVWLIGRFVVDSRVFAKNKYLLPYRNSVYKLLMLEVIGLLKNNPQDLLIAEIDICLLRKFRLLNIVMTQIGKPRLLYGSYASLACIRIKDLMQFYNANSDLTKKMQFYVS</sequence>
<proteinExistence type="predicted"/>
<accession>A0A1M5BV29</accession>
<dbReference type="AlphaFoldDB" id="A0A1M5BV29"/>
<organism evidence="1 2">
    <name type="scientific">Mariniphaga anaerophila</name>
    <dbReference type="NCBI Taxonomy" id="1484053"/>
    <lineage>
        <taxon>Bacteria</taxon>
        <taxon>Pseudomonadati</taxon>
        <taxon>Bacteroidota</taxon>
        <taxon>Bacteroidia</taxon>
        <taxon>Marinilabiliales</taxon>
        <taxon>Prolixibacteraceae</taxon>
        <taxon>Mariniphaga</taxon>
    </lineage>
</organism>
<dbReference type="Gene3D" id="3.40.630.30">
    <property type="match status" value="1"/>
</dbReference>
<keyword evidence="2" id="KW-1185">Reference proteome</keyword>
<gene>
    <name evidence="1" type="ORF">SAMN05444274_105320</name>
</gene>
<dbReference type="OrthoDB" id="1160046at2"/>
<dbReference type="Proteomes" id="UP000184164">
    <property type="component" value="Unassembled WGS sequence"/>
</dbReference>
<evidence type="ECO:0000313" key="1">
    <source>
        <dbReference type="EMBL" id="SHF46358.1"/>
    </source>
</evidence>
<dbReference type="SUPFAM" id="SSF55729">
    <property type="entry name" value="Acyl-CoA N-acyltransferases (Nat)"/>
    <property type="match status" value="1"/>
</dbReference>
<evidence type="ECO:0000313" key="2">
    <source>
        <dbReference type="Proteomes" id="UP000184164"/>
    </source>
</evidence>
<name>A0A1M5BV29_9BACT</name>
<dbReference type="STRING" id="1484053.SAMN05444274_105320"/>
<dbReference type="RefSeq" id="WP_139249692.1">
    <property type="nucleotide sequence ID" value="NZ_FQUM01000005.1"/>
</dbReference>